<dbReference type="FunFam" id="1.10.10.10:FF:000001">
    <property type="entry name" value="LysR family transcriptional regulator"/>
    <property type="match status" value="1"/>
</dbReference>
<feature type="domain" description="HTH lysR-type" evidence="5">
    <location>
        <begin position="50"/>
        <end position="107"/>
    </location>
</feature>
<dbReference type="InterPro" id="IPR000847">
    <property type="entry name" value="LysR_HTH_N"/>
</dbReference>
<evidence type="ECO:0000313" key="7">
    <source>
        <dbReference type="Proteomes" id="UP000295301"/>
    </source>
</evidence>
<evidence type="ECO:0000256" key="3">
    <source>
        <dbReference type="ARBA" id="ARBA00023125"/>
    </source>
</evidence>
<dbReference type="PANTHER" id="PTHR30126">
    <property type="entry name" value="HTH-TYPE TRANSCRIPTIONAL REGULATOR"/>
    <property type="match status" value="1"/>
</dbReference>
<dbReference type="InterPro" id="IPR005119">
    <property type="entry name" value="LysR_subst-bd"/>
</dbReference>
<sequence>MRCNDRPLRKSHLHRCRAGGHRRLPPRRKDADRSNRVLARRRCARRDGGVNIDDLKAFVWVAEAGGFSRASAEQRVAQSALSRRVARLESELGIRLVKRDGRGVRLTDQGNLLLERSGGIFAEIDAVKRQMVEHSDEPRGEVTLAMPPTTAQVLAPLIAMEVTERFPEVHLRMLEGFSGAIHNLVVSGRVDLALLYEPEERSDISITPLINEPVYLIVAKDRRSAFPVLNERKVVRFSDLPKLPLILPSKSHSIRSLIERQAIERRLKLNLAFEVDGIRATKAMVQAGLGCTMFSYAAVYEDVNAGRLEVIETMPRLSWTLSLGEPKREDSGRAVQAVRGVILEKLQALKDGGYWRGRFLFR</sequence>
<dbReference type="PROSITE" id="PS50931">
    <property type="entry name" value="HTH_LYSR"/>
    <property type="match status" value="1"/>
</dbReference>
<comment type="similarity">
    <text evidence="1">Belongs to the LysR transcriptional regulatory family.</text>
</comment>
<dbReference type="Pfam" id="PF00126">
    <property type="entry name" value="HTH_1"/>
    <property type="match status" value="1"/>
</dbReference>
<dbReference type="GO" id="GO:0000976">
    <property type="term" value="F:transcription cis-regulatory region binding"/>
    <property type="evidence" value="ECO:0007669"/>
    <property type="project" value="TreeGrafter"/>
</dbReference>
<evidence type="ECO:0000313" key="6">
    <source>
        <dbReference type="EMBL" id="TDK45663.1"/>
    </source>
</evidence>
<keyword evidence="7" id="KW-1185">Reference proteome</keyword>
<evidence type="ECO:0000256" key="4">
    <source>
        <dbReference type="ARBA" id="ARBA00023163"/>
    </source>
</evidence>
<dbReference type="InterPro" id="IPR036388">
    <property type="entry name" value="WH-like_DNA-bd_sf"/>
</dbReference>
<dbReference type="Proteomes" id="UP000295301">
    <property type="component" value="Unassembled WGS sequence"/>
</dbReference>
<dbReference type="Gene3D" id="3.40.190.290">
    <property type="match status" value="1"/>
</dbReference>
<dbReference type="InterPro" id="IPR036390">
    <property type="entry name" value="WH_DNA-bd_sf"/>
</dbReference>
<evidence type="ECO:0000256" key="2">
    <source>
        <dbReference type="ARBA" id="ARBA00023015"/>
    </source>
</evidence>
<name>A0A4R5V1M5_9RHOB</name>
<evidence type="ECO:0000256" key="1">
    <source>
        <dbReference type="ARBA" id="ARBA00009437"/>
    </source>
</evidence>
<dbReference type="OrthoDB" id="8479357at2"/>
<dbReference type="PANTHER" id="PTHR30126:SF39">
    <property type="entry name" value="HTH-TYPE TRANSCRIPTIONAL REGULATOR CYSL"/>
    <property type="match status" value="1"/>
</dbReference>
<dbReference type="GO" id="GO:0003700">
    <property type="term" value="F:DNA-binding transcription factor activity"/>
    <property type="evidence" value="ECO:0007669"/>
    <property type="project" value="InterPro"/>
</dbReference>
<comment type="caution">
    <text evidence="6">The sequence shown here is derived from an EMBL/GenBank/DDBJ whole genome shotgun (WGS) entry which is preliminary data.</text>
</comment>
<dbReference type="SUPFAM" id="SSF46785">
    <property type="entry name" value="Winged helix' DNA-binding domain"/>
    <property type="match status" value="1"/>
</dbReference>
<keyword evidence="3" id="KW-0238">DNA-binding</keyword>
<protein>
    <submittedName>
        <fullName evidence="6">LysR family transcriptional regulator</fullName>
    </submittedName>
</protein>
<dbReference type="SUPFAM" id="SSF53850">
    <property type="entry name" value="Periplasmic binding protein-like II"/>
    <property type="match status" value="1"/>
</dbReference>
<proteinExistence type="inferred from homology"/>
<dbReference type="Gene3D" id="1.10.10.10">
    <property type="entry name" value="Winged helix-like DNA-binding domain superfamily/Winged helix DNA-binding domain"/>
    <property type="match status" value="1"/>
</dbReference>
<dbReference type="PRINTS" id="PR00039">
    <property type="entry name" value="HTHLYSR"/>
</dbReference>
<dbReference type="EMBL" id="SMUV01000068">
    <property type="protein sequence ID" value="TDK45663.1"/>
    <property type="molecule type" value="Genomic_DNA"/>
</dbReference>
<keyword evidence="4" id="KW-0804">Transcription</keyword>
<organism evidence="6 7">
    <name type="scientific">Antarcticimicrobium luteum</name>
    <dbReference type="NCBI Taxonomy" id="2547397"/>
    <lineage>
        <taxon>Bacteria</taxon>
        <taxon>Pseudomonadati</taxon>
        <taxon>Pseudomonadota</taxon>
        <taxon>Alphaproteobacteria</taxon>
        <taxon>Rhodobacterales</taxon>
        <taxon>Paracoccaceae</taxon>
        <taxon>Antarcticimicrobium</taxon>
    </lineage>
</organism>
<evidence type="ECO:0000259" key="5">
    <source>
        <dbReference type="PROSITE" id="PS50931"/>
    </source>
</evidence>
<accession>A0A4R5V1M5</accession>
<gene>
    <name evidence="6" type="ORF">E1832_13440</name>
</gene>
<reference evidence="6 7" key="1">
    <citation type="submission" date="2019-03" db="EMBL/GenBank/DDBJ databases">
        <title>Ruegeria lutea sp. nov., a novel strain, isolated from marine sediment, the Masan Bay, South Korea.</title>
        <authorList>
            <person name="Kim J."/>
            <person name="Kim D.-Y."/>
            <person name="Lee S.-S."/>
        </authorList>
    </citation>
    <scope>NUCLEOTIDE SEQUENCE [LARGE SCALE GENOMIC DNA]</scope>
    <source>
        <strain evidence="6 7">318-1</strain>
    </source>
</reference>
<keyword evidence="2" id="KW-0805">Transcription regulation</keyword>
<dbReference type="AlphaFoldDB" id="A0A4R5V1M5"/>
<dbReference type="Pfam" id="PF03466">
    <property type="entry name" value="LysR_substrate"/>
    <property type="match status" value="1"/>
</dbReference>